<dbReference type="GO" id="GO:0019546">
    <property type="term" value="P:L-arginine deiminase pathway"/>
    <property type="evidence" value="ECO:0007669"/>
    <property type="project" value="TreeGrafter"/>
</dbReference>
<protein>
    <recommendedName>
        <fullName evidence="2">arginine deiminase</fullName>
        <ecNumber evidence="2">3.5.3.6</ecNumber>
    </recommendedName>
</protein>
<accession>F6EWZ2</accession>
<organism evidence="4 5">
    <name type="scientific">Sphingobium chlorophenolicum L-1</name>
    <dbReference type="NCBI Taxonomy" id="690566"/>
    <lineage>
        <taxon>Bacteria</taxon>
        <taxon>Pseudomonadati</taxon>
        <taxon>Pseudomonadota</taxon>
        <taxon>Alphaproteobacteria</taxon>
        <taxon>Sphingomonadales</taxon>
        <taxon>Sphingomonadaceae</taxon>
        <taxon>Sphingobium</taxon>
    </lineage>
</organism>
<evidence type="ECO:0000256" key="1">
    <source>
        <dbReference type="ARBA" id="ARBA00005213"/>
    </source>
</evidence>
<reference evidence="4 5" key="1">
    <citation type="submission" date="2011-05" db="EMBL/GenBank/DDBJ databases">
        <title>Complete sequence of chromosome 1 of Sphingobium chlorophenolicum L-1.</title>
        <authorList>
            <consortium name="US DOE Joint Genome Institute"/>
            <person name="Lucas S."/>
            <person name="Han J."/>
            <person name="Lapidus A."/>
            <person name="Cheng J.-F."/>
            <person name="Goodwin L."/>
            <person name="Pitluck S."/>
            <person name="Peters L."/>
            <person name="Daligault H."/>
            <person name="Han C."/>
            <person name="Tapia R."/>
            <person name="Land M."/>
            <person name="Hauser L."/>
            <person name="Kyrpides N."/>
            <person name="Ivanova N."/>
            <person name="Pagani I."/>
            <person name="Turner P."/>
            <person name="Copley S."/>
            <person name="Woyke T."/>
        </authorList>
    </citation>
    <scope>NUCLEOTIDE SEQUENCE [LARGE SCALE GENOMIC DNA]</scope>
    <source>
        <strain evidence="4 5">L-1</strain>
    </source>
</reference>
<evidence type="ECO:0000313" key="5">
    <source>
        <dbReference type="Proteomes" id="UP000007150"/>
    </source>
</evidence>
<gene>
    <name evidence="4" type="ORF">Sphch_0458</name>
</gene>
<evidence type="ECO:0000256" key="3">
    <source>
        <dbReference type="ARBA" id="ARBA00049429"/>
    </source>
</evidence>
<sequence>MTLRTRLSGGNTPRPNRWGIDSEYGVLRDVLVGPIDNFSWQPGNAVAQRTERNGLRYDHGKAQAQYNEMLDAYRQADVNVHILPAEEGLPYQIFARDSSVMTPWGAIIMQLQKPYRRGEIAPVLRFYLDNDIPIYDMVSAGNVEGGDFMVLKPGVAACGFSGERSIEPAVAQIKSWFEAEGWEFYSYAFDPHFLHLDVQMGMIAEDLAVVCTDVVEPEFVNWLKARGIRIIDISYGDVMRMGTNIVALGGGRVLIPSQSRALIEACRAEGLTVLDPDVSMIASGGGAVHCMCQPLRRDPA</sequence>
<name>F6EWZ2_SPHCR</name>
<evidence type="ECO:0000313" key="4">
    <source>
        <dbReference type="EMBL" id="AEG48155.1"/>
    </source>
</evidence>
<evidence type="ECO:0000256" key="2">
    <source>
        <dbReference type="ARBA" id="ARBA00012171"/>
    </source>
</evidence>
<dbReference type="PANTHER" id="PTHR47271">
    <property type="entry name" value="ARGININE DEIMINASE"/>
    <property type="match status" value="1"/>
</dbReference>
<dbReference type="Proteomes" id="UP000007150">
    <property type="component" value="Chromosome 1"/>
</dbReference>
<dbReference type="GO" id="GO:0016740">
    <property type="term" value="F:transferase activity"/>
    <property type="evidence" value="ECO:0007669"/>
    <property type="project" value="UniProtKB-KW"/>
</dbReference>
<dbReference type="Gene3D" id="3.75.10.10">
    <property type="entry name" value="L-arginine/glycine Amidinotransferase, Chain A"/>
    <property type="match status" value="1"/>
</dbReference>
<dbReference type="SUPFAM" id="SSF55909">
    <property type="entry name" value="Pentein"/>
    <property type="match status" value="1"/>
</dbReference>
<proteinExistence type="predicted"/>
<keyword evidence="5" id="KW-1185">Reference proteome</keyword>
<keyword evidence="4" id="KW-0808">Transferase</keyword>
<dbReference type="Pfam" id="PF19420">
    <property type="entry name" value="DDAH_eukar"/>
    <property type="match status" value="1"/>
</dbReference>
<dbReference type="HOGENOM" id="CLU_057463_2_0_5"/>
<dbReference type="EC" id="3.5.3.6" evidence="2"/>
<dbReference type="AlphaFoldDB" id="F6EWZ2"/>
<dbReference type="RefSeq" id="WP_013846421.1">
    <property type="nucleotide sequence ID" value="NC_015593.1"/>
</dbReference>
<dbReference type="PANTHER" id="PTHR47271:SF2">
    <property type="entry name" value="ARGININE DEIMINASE"/>
    <property type="match status" value="1"/>
</dbReference>
<dbReference type="GO" id="GO:0016990">
    <property type="term" value="F:arginine deiminase activity"/>
    <property type="evidence" value="ECO:0007669"/>
    <property type="project" value="UniProtKB-EC"/>
</dbReference>
<dbReference type="KEGG" id="sch:Sphch_0458"/>
<comment type="catalytic activity">
    <reaction evidence="3">
        <text>L-arginine + H2O = L-citrulline + NH4(+)</text>
        <dbReference type="Rhea" id="RHEA:19597"/>
        <dbReference type="ChEBI" id="CHEBI:15377"/>
        <dbReference type="ChEBI" id="CHEBI:28938"/>
        <dbReference type="ChEBI" id="CHEBI:32682"/>
        <dbReference type="ChEBI" id="CHEBI:57743"/>
        <dbReference type="EC" id="3.5.3.6"/>
    </reaction>
</comment>
<dbReference type="STRING" id="690566.Sphch_0458"/>
<comment type="pathway">
    <text evidence="1">Amino-acid degradation; L-arginine degradation via ADI pathway; carbamoyl phosphate from L-arginine: step 1/2.</text>
</comment>
<dbReference type="EMBL" id="CP002798">
    <property type="protein sequence ID" value="AEG48155.1"/>
    <property type="molecule type" value="Genomic_DNA"/>
</dbReference>